<accession>A0A498Q9B4</accession>
<sequence>MHAFRAAIESGDVTTIGDLFTHDAILHSPIAYRPYRGRRTVAAVITAVANVFDGLRHRV</sequence>
<dbReference type="InterPro" id="IPR032710">
    <property type="entry name" value="NTF2-like_dom_sf"/>
</dbReference>
<reference evidence="2 3" key="1">
    <citation type="submission" date="2018-09" db="EMBL/GenBank/DDBJ databases">
        <authorList>
            <person name="Tagini F."/>
        </authorList>
    </citation>
    <scope>NUCLEOTIDE SEQUENCE [LARGE SCALE GENOMIC DNA]</scope>
    <source>
        <strain evidence="2 3">MK13</strain>
    </source>
</reference>
<protein>
    <recommendedName>
        <fullName evidence="1">SnoaL-like domain-containing protein</fullName>
    </recommendedName>
</protein>
<dbReference type="InterPro" id="IPR037401">
    <property type="entry name" value="SnoaL-like"/>
</dbReference>
<dbReference type="OrthoDB" id="1163083at2"/>
<evidence type="ECO:0000313" key="2">
    <source>
        <dbReference type="EMBL" id="VBA41162.1"/>
    </source>
</evidence>
<dbReference type="Pfam" id="PF12680">
    <property type="entry name" value="SnoaL_2"/>
    <property type="match status" value="1"/>
</dbReference>
<gene>
    <name evidence="2" type="ORF">LAUMK13_03420</name>
</gene>
<evidence type="ECO:0000259" key="1">
    <source>
        <dbReference type="Pfam" id="PF12680"/>
    </source>
</evidence>
<organism evidence="2 3">
    <name type="scientific">Mycobacterium innocens</name>
    <dbReference type="NCBI Taxonomy" id="2341083"/>
    <lineage>
        <taxon>Bacteria</taxon>
        <taxon>Bacillati</taxon>
        <taxon>Actinomycetota</taxon>
        <taxon>Actinomycetes</taxon>
        <taxon>Mycobacteriales</taxon>
        <taxon>Mycobacteriaceae</taxon>
        <taxon>Mycobacterium</taxon>
    </lineage>
</organism>
<dbReference type="Gene3D" id="3.10.450.50">
    <property type="match status" value="1"/>
</dbReference>
<dbReference type="RefSeq" id="WP_082274499.1">
    <property type="nucleotide sequence ID" value="NZ_UPHQ01000174.1"/>
</dbReference>
<evidence type="ECO:0000313" key="3">
    <source>
        <dbReference type="Proteomes" id="UP000267289"/>
    </source>
</evidence>
<keyword evidence="3" id="KW-1185">Reference proteome</keyword>
<dbReference type="AlphaFoldDB" id="A0A498Q9B4"/>
<dbReference type="Proteomes" id="UP000267289">
    <property type="component" value="Unassembled WGS sequence"/>
</dbReference>
<proteinExistence type="predicted"/>
<dbReference type="SUPFAM" id="SSF54427">
    <property type="entry name" value="NTF2-like"/>
    <property type="match status" value="1"/>
</dbReference>
<feature type="domain" description="SnoaL-like" evidence="1">
    <location>
        <begin position="3"/>
        <end position="59"/>
    </location>
</feature>
<dbReference type="EMBL" id="UPHQ01000174">
    <property type="protein sequence ID" value="VBA41162.1"/>
    <property type="molecule type" value="Genomic_DNA"/>
</dbReference>
<name>A0A498Q9B4_9MYCO</name>